<organism evidence="1 2">
    <name type="scientific">Cymbomonas tetramitiformis</name>
    <dbReference type="NCBI Taxonomy" id="36881"/>
    <lineage>
        <taxon>Eukaryota</taxon>
        <taxon>Viridiplantae</taxon>
        <taxon>Chlorophyta</taxon>
        <taxon>Pyramimonadophyceae</taxon>
        <taxon>Pyramimonadales</taxon>
        <taxon>Pyramimonadaceae</taxon>
        <taxon>Cymbomonas</taxon>
    </lineage>
</organism>
<name>A0AAE0C3G8_9CHLO</name>
<dbReference type="Proteomes" id="UP001190700">
    <property type="component" value="Unassembled WGS sequence"/>
</dbReference>
<comment type="caution">
    <text evidence="1">The sequence shown here is derived from an EMBL/GenBank/DDBJ whole genome shotgun (WGS) entry which is preliminary data.</text>
</comment>
<protein>
    <submittedName>
        <fullName evidence="1">Uncharacterized protein</fullName>
    </submittedName>
</protein>
<evidence type="ECO:0000313" key="1">
    <source>
        <dbReference type="EMBL" id="KAK3247678.1"/>
    </source>
</evidence>
<accession>A0AAE0C3G8</accession>
<reference evidence="1 2" key="1">
    <citation type="journal article" date="2015" name="Genome Biol. Evol.">
        <title>Comparative Genomics of a Bacterivorous Green Alga Reveals Evolutionary Causalities and Consequences of Phago-Mixotrophic Mode of Nutrition.</title>
        <authorList>
            <person name="Burns J.A."/>
            <person name="Paasch A."/>
            <person name="Narechania A."/>
            <person name="Kim E."/>
        </authorList>
    </citation>
    <scope>NUCLEOTIDE SEQUENCE [LARGE SCALE GENOMIC DNA]</scope>
    <source>
        <strain evidence="1 2">PLY_AMNH</strain>
    </source>
</reference>
<dbReference type="AlphaFoldDB" id="A0AAE0C3G8"/>
<proteinExistence type="predicted"/>
<dbReference type="EMBL" id="LGRX02028748">
    <property type="protein sequence ID" value="KAK3247678.1"/>
    <property type="molecule type" value="Genomic_DNA"/>
</dbReference>
<gene>
    <name evidence="1" type="ORF">CYMTET_42829</name>
</gene>
<sequence>MPLIGQLVYKLDKDTVVKSGGKVVHILNEDGKRARENLYKAICKRYFNDFMDCKLEDFSVATFCDPRYKQFTFKNFTRWKRGTLTAVSAQAWVRAAYESNNWKPKWLLWNPMVLVGGP</sequence>
<evidence type="ECO:0000313" key="2">
    <source>
        <dbReference type="Proteomes" id="UP001190700"/>
    </source>
</evidence>
<keyword evidence="2" id="KW-1185">Reference proteome</keyword>